<keyword evidence="16" id="KW-1185">Reference proteome</keyword>
<evidence type="ECO:0000259" key="13">
    <source>
        <dbReference type="PROSITE" id="PS51898"/>
    </source>
</evidence>
<dbReference type="NCBIfam" id="NF040815">
    <property type="entry name" value="recomb_XerA_Arch"/>
    <property type="match status" value="1"/>
</dbReference>
<feature type="active site" evidence="11">
    <location>
        <position position="247"/>
    </location>
</feature>
<dbReference type="InterPro" id="IPR011932">
    <property type="entry name" value="Recomb_XerD"/>
</dbReference>
<feature type="domain" description="Core-binding (CB)" evidence="14">
    <location>
        <begin position="2"/>
        <end position="89"/>
    </location>
</feature>
<dbReference type="RefSeq" id="WP_066239401.1">
    <property type="nucleotide sequence ID" value="NZ_LSGP01000013.1"/>
</dbReference>
<feature type="active site" evidence="11">
    <location>
        <position position="149"/>
    </location>
</feature>
<dbReference type="InterPro" id="IPR013762">
    <property type="entry name" value="Integrase-like_cat_sf"/>
</dbReference>
<feature type="active site" description="O-(3'-phospho-DNA)-tyrosine intermediate" evidence="11">
    <location>
        <position position="282"/>
    </location>
</feature>
<comment type="subcellular location">
    <subcellularLocation>
        <location evidence="1 11">Cytoplasm</location>
    </subcellularLocation>
</comment>
<evidence type="ECO:0000256" key="9">
    <source>
        <dbReference type="ARBA" id="ARBA00023172"/>
    </source>
</evidence>
<sequence>MTNCDKAVQDFILYLQLEKNASAHTIASYSADISTFLEYARHQGFNGDFGSVNQMIIRSYLAYMKTNEYARRTIARRIAALRSLFRFLCRENVLENNPFNSIHTPKLEKRLPEFLDEAELNDLFALPGHNLLGLRDLAILELLYATGVRVSELVGLNLYDIDFDSRFVLVYGKGSKERIVPVGRKAVNALTIYLEHSRPKLYSKHQGHEHKKVFVNSKGGPLTDRSVRRILENYVDRLALAKHVTPHTIRHSFATHLLDHGADLRFVQELLGHVSLSTTQLYTHITKEKLKAIYRHAHPRA</sequence>
<evidence type="ECO:0000256" key="11">
    <source>
        <dbReference type="HAMAP-Rule" id="MF_01808"/>
    </source>
</evidence>
<reference evidence="15 16" key="1">
    <citation type="submission" date="2016-02" db="EMBL/GenBank/DDBJ databases">
        <title>Anaerosporomusa subterraneum gen. nov., sp. nov., a spore-forming obligate anaerobe isolated from saprolite.</title>
        <authorList>
            <person name="Choi J.K."/>
            <person name="Shah M."/>
            <person name="Yee N."/>
        </authorList>
    </citation>
    <scope>NUCLEOTIDE SEQUENCE [LARGE SCALE GENOMIC DNA]</scope>
    <source>
        <strain evidence="15 16">RU4</strain>
    </source>
</reference>
<comment type="caution">
    <text evidence="15">The sequence shown here is derived from an EMBL/GenBank/DDBJ whole genome shotgun (WGS) entry which is preliminary data.</text>
</comment>
<comment type="similarity">
    <text evidence="2 11">Belongs to the 'phage' integrase family. XerC subfamily.</text>
</comment>
<comment type="function">
    <text evidence="11">Site-specific tyrosine recombinase, which acts by catalyzing the cutting and rejoining of the recombining DNA molecules. The XerC-XerD complex is essential to convert dimers of the bacterial chromosome into monomers to permit their segregation at cell division. It also contributes to the segregational stability of plasmids.</text>
</comment>
<dbReference type="NCBIfam" id="TIGR02224">
    <property type="entry name" value="recomb_XerC"/>
    <property type="match status" value="1"/>
</dbReference>
<dbReference type="PANTHER" id="PTHR30349:SF77">
    <property type="entry name" value="TYROSINE RECOMBINASE XERC"/>
    <property type="match status" value="1"/>
</dbReference>
<dbReference type="CDD" id="cd00798">
    <property type="entry name" value="INT_XerDC_C"/>
    <property type="match status" value="1"/>
</dbReference>
<dbReference type="Proteomes" id="UP000076268">
    <property type="component" value="Unassembled WGS sequence"/>
</dbReference>
<dbReference type="SUPFAM" id="SSF56349">
    <property type="entry name" value="DNA breaking-rejoining enzymes"/>
    <property type="match status" value="1"/>
</dbReference>
<feature type="active site" evidence="11">
    <location>
        <position position="250"/>
    </location>
</feature>
<dbReference type="AlphaFoldDB" id="A0A154BTF5"/>
<dbReference type="GO" id="GO:0006313">
    <property type="term" value="P:DNA transposition"/>
    <property type="evidence" value="ECO:0007669"/>
    <property type="project" value="UniProtKB-UniRule"/>
</dbReference>
<evidence type="ECO:0000256" key="7">
    <source>
        <dbReference type="ARBA" id="ARBA00022908"/>
    </source>
</evidence>
<dbReference type="PANTHER" id="PTHR30349">
    <property type="entry name" value="PHAGE INTEGRASE-RELATED"/>
    <property type="match status" value="1"/>
</dbReference>
<accession>A0A154BTF5</accession>
<evidence type="ECO:0000259" key="14">
    <source>
        <dbReference type="PROSITE" id="PS51900"/>
    </source>
</evidence>
<keyword evidence="9 11" id="KW-0233">DNA recombination</keyword>
<gene>
    <name evidence="11" type="primary">xerC</name>
    <name evidence="15" type="ORF">AXX12_04015</name>
</gene>
<keyword evidence="6 11" id="KW-0159">Chromosome partition</keyword>
<evidence type="ECO:0000256" key="4">
    <source>
        <dbReference type="ARBA" id="ARBA00022490"/>
    </source>
</evidence>
<comment type="similarity">
    <text evidence="3">Belongs to the 'phage' integrase family. XerD subfamily.</text>
</comment>
<dbReference type="InterPro" id="IPR050090">
    <property type="entry name" value="Tyrosine_recombinase_XerCD"/>
</dbReference>
<dbReference type="Gene3D" id="1.10.150.130">
    <property type="match status" value="1"/>
</dbReference>
<dbReference type="InterPro" id="IPR002104">
    <property type="entry name" value="Integrase_catalytic"/>
</dbReference>
<dbReference type="NCBIfam" id="TIGR02225">
    <property type="entry name" value="recomb_XerD"/>
    <property type="match status" value="1"/>
</dbReference>
<name>A0A154BTF5_ANASB</name>
<dbReference type="GO" id="GO:0051301">
    <property type="term" value="P:cell division"/>
    <property type="evidence" value="ECO:0007669"/>
    <property type="project" value="UniProtKB-UniRule"/>
</dbReference>
<evidence type="ECO:0000256" key="10">
    <source>
        <dbReference type="ARBA" id="ARBA00023306"/>
    </source>
</evidence>
<dbReference type="InterPro" id="IPR023009">
    <property type="entry name" value="Tyrosine_recombinase_XerC/XerD"/>
</dbReference>
<dbReference type="NCBIfam" id="NF001399">
    <property type="entry name" value="PRK00283.1"/>
    <property type="match status" value="1"/>
</dbReference>
<dbReference type="InterPro" id="IPR010998">
    <property type="entry name" value="Integrase_recombinase_N"/>
</dbReference>
<dbReference type="InterPro" id="IPR004107">
    <property type="entry name" value="Integrase_SAM-like_N"/>
</dbReference>
<keyword evidence="8 11" id="KW-0238">DNA-binding</keyword>
<keyword evidence="10 11" id="KW-0131">Cell cycle</keyword>
<evidence type="ECO:0000256" key="5">
    <source>
        <dbReference type="ARBA" id="ARBA00022618"/>
    </source>
</evidence>
<dbReference type="InterPro" id="IPR011931">
    <property type="entry name" value="Recomb_XerC"/>
</dbReference>
<keyword evidence="5 11" id="KW-0132">Cell division</keyword>
<dbReference type="GO" id="GO:0009037">
    <property type="term" value="F:tyrosine-based site-specific recombinase activity"/>
    <property type="evidence" value="ECO:0007669"/>
    <property type="project" value="UniProtKB-UniRule"/>
</dbReference>
<comment type="subunit">
    <text evidence="11">Forms a cyclic heterotetrameric complex composed of two molecules of XerC and two molecules of XerD.</text>
</comment>
<dbReference type="GO" id="GO:0003677">
    <property type="term" value="F:DNA binding"/>
    <property type="evidence" value="ECO:0007669"/>
    <property type="project" value="UniProtKB-UniRule"/>
</dbReference>
<dbReference type="Pfam" id="PF02899">
    <property type="entry name" value="Phage_int_SAM_1"/>
    <property type="match status" value="1"/>
</dbReference>
<evidence type="ECO:0000313" key="15">
    <source>
        <dbReference type="EMBL" id="KYZ77304.1"/>
    </source>
</evidence>
<evidence type="ECO:0000313" key="16">
    <source>
        <dbReference type="Proteomes" id="UP000076268"/>
    </source>
</evidence>
<evidence type="ECO:0000256" key="2">
    <source>
        <dbReference type="ARBA" id="ARBA00006657"/>
    </source>
</evidence>
<dbReference type="EMBL" id="LSGP01000013">
    <property type="protein sequence ID" value="KYZ77304.1"/>
    <property type="molecule type" value="Genomic_DNA"/>
</dbReference>
<feature type="active site" evidence="11">
    <location>
        <position position="273"/>
    </location>
</feature>
<keyword evidence="4 11" id="KW-0963">Cytoplasm</keyword>
<dbReference type="Gene3D" id="1.10.443.10">
    <property type="entry name" value="Intergrase catalytic core"/>
    <property type="match status" value="1"/>
</dbReference>
<keyword evidence="7 11" id="KW-0229">DNA integration</keyword>
<dbReference type="Pfam" id="PF00589">
    <property type="entry name" value="Phage_integrase"/>
    <property type="match status" value="1"/>
</dbReference>
<dbReference type="InterPro" id="IPR011010">
    <property type="entry name" value="DNA_brk_join_enz"/>
</dbReference>
<dbReference type="PROSITE" id="PS51898">
    <property type="entry name" value="TYR_RECOMBINASE"/>
    <property type="match status" value="1"/>
</dbReference>
<proteinExistence type="inferred from homology"/>
<evidence type="ECO:0000256" key="6">
    <source>
        <dbReference type="ARBA" id="ARBA00022829"/>
    </source>
</evidence>
<organism evidence="15 16">
    <name type="scientific">Anaerosporomusa subterranea</name>
    <dbReference type="NCBI Taxonomy" id="1794912"/>
    <lineage>
        <taxon>Bacteria</taxon>
        <taxon>Bacillati</taxon>
        <taxon>Bacillota</taxon>
        <taxon>Negativicutes</taxon>
        <taxon>Acetonemataceae</taxon>
        <taxon>Anaerosporomusa</taxon>
    </lineage>
</organism>
<evidence type="ECO:0000256" key="12">
    <source>
        <dbReference type="NCBIfam" id="TIGR02224"/>
    </source>
</evidence>
<dbReference type="HAMAP" id="MF_01808">
    <property type="entry name" value="Recomb_XerC_XerD"/>
    <property type="match status" value="1"/>
</dbReference>
<dbReference type="PROSITE" id="PS51900">
    <property type="entry name" value="CB"/>
    <property type="match status" value="1"/>
</dbReference>
<dbReference type="OrthoDB" id="9803188at2"/>
<feature type="domain" description="Tyr recombinase" evidence="13">
    <location>
        <begin position="110"/>
        <end position="295"/>
    </location>
</feature>
<dbReference type="InterPro" id="IPR044068">
    <property type="entry name" value="CB"/>
</dbReference>
<evidence type="ECO:0000256" key="8">
    <source>
        <dbReference type="ARBA" id="ARBA00023125"/>
    </source>
</evidence>
<evidence type="ECO:0000256" key="1">
    <source>
        <dbReference type="ARBA" id="ARBA00004496"/>
    </source>
</evidence>
<dbReference type="STRING" id="1794912.AXX12_04015"/>
<evidence type="ECO:0000256" key="3">
    <source>
        <dbReference type="ARBA" id="ARBA00010450"/>
    </source>
</evidence>
<protein>
    <recommendedName>
        <fullName evidence="11 12">Tyrosine recombinase XerC</fullName>
    </recommendedName>
</protein>
<feature type="active site" evidence="11">
    <location>
        <position position="173"/>
    </location>
</feature>
<dbReference type="GO" id="GO:0007059">
    <property type="term" value="P:chromosome segregation"/>
    <property type="evidence" value="ECO:0007669"/>
    <property type="project" value="UniProtKB-UniRule"/>
</dbReference>
<dbReference type="GO" id="GO:0005737">
    <property type="term" value="C:cytoplasm"/>
    <property type="evidence" value="ECO:0007669"/>
    <property type="project" value="UniProtKB-SubCell"/>
</dbReference>